<name>A0A7W7ADG5_9SPHN</name>
<dbReference type="EMBL" id="JACHOA010000004">
    <property type="protein sequence ID" value="MBB4614082.1"/>
    <property type="molecule type" value="Genomic_DNA"/>
</dbReference>
<evidence type="ECO:0000313" key="4">
    <source>
        <dbReference type="Proteomes" id="UP000538566"/>
    </source>
</evidence>
<dbReference type="InterPro" id="IPR007712">
    <property type="entry name" value="RelE/ParE_toxin"/>
</dbReference>
<comment type="caution">
    <text evidence="3">The sequence shown here is derived from an EMBL/GenBank/DDBJ whole genome shotgun (WGS) entry which is preliminary data.</text>
</comment>
<dbReference type="Pfam" id="PF05016">
    <property type="entry name" value="ParE_toxin"/>
    <property type="match status" value="1"/>
</dbReference>
<dbReference type="SUPFAM" id="SSF143011">
    <property type="entry name" value="RelE-like"/>
    <property type="match status" value="1"/>
</dbReference>
<dbReference type="PANTHER" id="PTHR33755">
    <property type="entry name" value="TOXIN PARE1-RELATED"/>
    <property type="match status" value="1"/>
</dbReference>
<gene>
    <name evidence="3" type="ORF">GGR37_002368</name>
</gene>
<proteinExistence type="inferred from homology"/>
<keyword evidence="4" id="KW-1185">Reference proteome</keyword>
<protein>
    <submittedName>
        <fullName evidence="3">Plasmid stabilization system protein ParE</fullName>
    </submittedName>
</protein>
<dbReference type="InterPro" id="IPR051803">
    <property type="entry name" value="TA_system_RelE-like_toxin"/>
</dbReference>
<dbReference type="Proteomes" id="UP000538566">
    <property type="component" value="Unassembled WGS sequence"/>
</dbReference>
<keyword evidence="2" id="KW-1277">Toxin-antitoxin system</keyword>
<evidence type="ECO:0000313" key="3">
    <source>
        <dbReference type="EMBL" id="MBB4614082.1"/>
    </source>
</evidence>
<dbReference type="Gene3D" id="3.30.2310.20">
    <property type="entry name" value="RelE-like"/>
    <property type="match status" value="1"/>
</dbReference>
<accession>A0A7W7ADG5</accession>
<dbReference type="InterPro" id="IPR035093">
    <property type="entry name" value="RelE/ParE_toxin_dom_sf"/>
</dbReference>
<sequence length="124" mass="14022">MTALPASDLPMPEASIRYTEQARLDLRQIFEQRLAQRGADGWDGARALVAEILATIDGLADYPERGPQVPELVDLGDKRWRQVLHAPYRVVYHLGDDVVTIAMVADGRRDFTTLLQRRLLALKR</sequence>
<evidence type="ECO:0000256" key="1">
    <source>
        <dbReference type="ARBA" id="ARBA00006226"/>
    </source>
</evidence>
<dbReference type="AlphaFoldDB" id="A0A7W7ADG5"/>
<organism evidence="3 4">
    <name type="scientific">Novosphingobium taihuense</name>
    <dbReference type="NCBI Taxonomy" id="260085"/>
    <lineage>
        <taxon>Bacteria</taxon>
        <taxon>Pseudomonadati</taxon>
        <taxon>Pseudomonadota</taxon>
        <taxon>Alphaproteobacteria</taxon>
        <taxon>Sphingomonadales</taxon>
        <taxon>Sphingomonadaceae</taxon>
        <taxon>Novosphingobium</taxon>
    </lineage>
</organism>
<reference evidence="3 4" key="1">
    <citation type="submission" date="2020-08" db="EMBL/GenBank/DDBJ databases">
        <title>Genomic Encyclopedia of Type Strains, Phase IV (KMG-IV): sequencing the most valuable type-strain genomes for metagenomic binning, comparative biology and taxonomic classification.</title>
        <authorList>
            <person name="Goeker M."/>
        </authorList>
    </citation>
    <scope>NUCLEOTIDE SEQUENCE [LARGE SCALE GENOMIC DNA]</scope>
    <source>
        <strain evidence="3 4">DSM 17507</strain>
    </source>
</reference>
<comment type="similarity">
    <text evidence="1">Belongs to the RelE toxin family.</text>
</comment>
<evidence type="ECO:0000256" key="2">
    <source>
        <dbReference type="ARBA" id="ARBA00022649"/>
    </source>
</evidence>